<feature type="transmembrane region" description="Helical" evidence="7">
    <location>
        <begin position="270"/>
        <end position="291"/>
    </location>
</feature>
<gene>
    <name evidence="9" type="ORF">Cch02nite_14230</name>
</gene>
<evidence type="ECO:0000256" key="5">
    <source>
        <dbReference type="ARBA" id="ARBA00022989"/>
    </source>
</evidence>
<keyword evidence="6 7" id="KW-0472">Membrane</keyword>
<comment type="subcellular location">
    <subcellularLocation>
        <location evidence="1 7">Cell membrane</location>
        <topology evidence="1 7">Multi-pass membrane protein</topology>
    </subcellularLocation>
</comment>
<keyword evidence="5 7" id="KW-1133">Transmembrane helix</keyword>
<evidence type="ECO:0000313" key="9">
    <source>
        <dbReference type="EMBL" id="GIF87979.1"/>
    </source>
</evidence>
<evidence type="ECO:0000256" key="7">
    <source>
        <dbReference type="RuleBase" id="RU363032"/>
    </source>
</evidence>
<evidence type="ECO:0000256" key="2">
    <source>
        <dbReference type="ARBA" id="ARBA00022448"/>
    </source>
</evidence>
<comment type="caution">
    <text evidence="9">The sequence shown here is derived from an EMBL/GenBank/DDBJ whole genome shotgun (WGS) entry which is preliminary data.</text>
</comment>
<dbReference type="GO" id="GO:0055085">
    <property type="term" value="P:transmembrane transport"/>
    <property type="evidence" value="ECO:0007669"/>
    <property type="project" value="InterPro"/>
</dbReference>
<dbReference type="PANTHER" id="PTHR30193">
    <property type="entry name" value="ABC TRANSPORTER PERMEASE PROTEIN"/>
    <property type="match status" value="1"/>
</dbReference>
<feature type="domain" description="ABC transmembrane type-1" evidence="8">
    <location>
        <begin position="80"/>
        <end position="291"/>
    </location>
</feature>
<evidence type="ECO:0000259" key="8">
    <source>
        <dbReference type="PROSITE" id="PS50928"/>
    </source>
</evidence>
<feature type="transmembrane region" description="Helical" evidence="7">
    <location>
        <begin position="218"/>
        <end position="238"/>
    </location>
</feature>
<keyword evidence="10" id="KW-1185">Reference proteome</keyword>
<dbReference type="InterPro" id="IPR035906">
    <property type="entry name" value="MetI-like_sf"/>
</dbReference>
<proteinExistence type="inferred from homology"/>
<evidence type="ECO:0000256" key="4">
    <source>
        <dbReference type="ARBA" id="ARBA00022692"/>
    </source>
</evidence>
<keyword evidence="2 7" id="KW-0813">Transport</keyword>
<dbReference type="Proteomes" id="UP000619293">
    <property type="component" value="Unassembled WGS sequence"/>
</dbReference>
<dbReference type="Gene3D" id="1.10.3720.10">
    <property type="entry name" value="MetI-like"/>
    <property type="match status" value="1"/>
</dbReference>
<dbReference type="InterPro" id="IPR000515">
    <property type="entry name" value="MetI-like"/>
</dbReference>
<name>A0A8J3K1Y8_9ACTN</name>
<dbReference type="PANTHER" id="PTHR30193:SF41">
    <property type="entry name" value="DIACETYLCHITOBIOSE UPTAKE SYSTEM PERMEASE PROTEIN NGCF"/>
    <property type="match status" value="1"/>
</dbReference>
<feature type="transmembrane region" description="Helical" evidence="7">
    <location>
        <begin position="118"/>
        <end position="138"/>
    </location>
</feature>
<dbReference type="SUPFAM" id="SSF161098">
    <property type="entry name" value="MetI-like"/>
    <property type="match status" value="1"/>
</dbReference>
<dbReference type="Pfam" id="PF00528">
    <property type="entry name" value="BPD_transp_1"/>
    <property type="match status" value="1"/>
</dbReference>
<dbReference type="EMBL" id="BONG01000006">
    <property type="protein sequence ID" value="GIF87979.1"/>
    <property type="molecule type" value="Genomic_DNA"/>
</dbReference>
<feature type="transmembrane region" description="Helical" evidence="7">
    <location>
        <begin position="12"/>
        <end position="37"/>
    </location>
</feature>
<comment type="similarity">
    <text evidence="7">Belongs to the binding-protein-dependent transport system permease family.</text>
</comment>
<accession>A0A8J3K1Y8</accession>
<keyword evidence="4 7" id="KW-0812">Transmembrane</keyword>
<protein>
    <submittedName>
        <fullName evidence="9">Sugar ABC transporter permease</fullName>
    </submittedName>
</protein>
<evidence type="ECO:0000256" key="6">
    <source>
        <dbReference type="ARBA" id="ARBA00023136"/>
    </source>
</evidence>
<sequence length="301" mass="32312">MPPTRSGLARRQYGVAALFTAPFFLLFFTFTLAPIGYGGWLSLHREQTSGLGLGGEPEQVFVGLDNFTRALTDGQFLGSFVTVGVYCLVYIPVMIGIALVLALLLDSAYARAKRFFQLALYLPNIVPGLIAAMIWTYLYTPGLSPIIDALEQVGIPFHLGSDAGAVGAVANLTTWMHTGYNVIIFFAALQAVPREVIEASTVDGAGQIRIAWSVKAPMIRGAVVLAVLFTVIGAMQLFTEPFIVRDAATTIDQAWTPSLYIYQLTKAYDMGGAAAASLILTVVLAVASFLVTRFSKKGATL</sequence>
<dbReference type="GO" id="GO:0005886">
    <property type="term" value="C:plasma membrane"/>
    <property type="evidence" value="ECO:0007669"/>
    <property type="project" value="UniProtKB-SubCell"/>
</dbReference>
<dbReference type="AlphaFoldDB" id="A0A8J3K1Y8"/>
<dbReference type="InterPro" id="IPR051393">
    <property type="entry name" value="ABC_transporter_permease"/>
</dbReference>
<dbReference type="CDD" id="cd06261">
    <property type="entry name" value="TM_PBP2"/>
    <property type="match status" value="1"/>
</dbReference>
<organism evidence="9 10">
    <name type="scientific">Catellatospora chokoriensis</name>
    <dbReference type="NCBI Taxonomy" id="310353"/>
    <lineage>
        <taxon>Bacteria</taxon>
        <taxon>Bacillati</taxon>
        <taxon>Actinomycetota</taxon>
        <taxon>Actinomycetes</taxon>
        <taxon>Micromonosporales</taxon>
        <taxon>Micromonosporaceae</taxon>
        <taxon>Catellatospora</taxon>
    </lineage>
</organism>
<evidence type="ECO:0000256" key="1">
    <source>
        <dbReference type="ARBA" id="ARBA00004651"/>
    </source>
</evidence>
<dbReference type="RefSeq" id="WP_191837696.1">
    <property type="nucleotide sequence ID" value="NZ_BAAALB010000010.1"/>
</dbReference>
<feature type="transmembrane region" description="Helical" evidence="7">
    <location>
        <begin position="83"/>
        <end position="106"/>
    </location>
</feature>
<keyword evidence="3" id="KW-1003">Cell membrane</keyword>
<reference evidence="9 10" key="1">
    <citation type="submission" date="2021-01" db="EMBL/GenBank/DDBJ databases">
        <title>Whole genome shotgun sequence of Catellatospora chokoriensis NBRC 107358.</title>
        <authorList>
            <person name="Komaki H."/>
            <person name="Tamura T."/>
        </authorList>
    </citation>
    <scope>NUCLEOTIDE SEQUENCE [LARGE SCALE GENOMIC DNA]</scope>
    <source>
        <strain evidence="9 10">NBRC 107358</strain>
    </source>
</reference>
<evidence type="ECO:0000313" key="10">
    <source>
        <dbReference type="Proteomes" id="UP000619293"/>
    </source>
</evidence>
<dbReference type="PROSITE" id="PS50928">
    <property type="entry name" value="ABC_TM1"/>
    <property type="match status" value="1"/>
</dbReference>
<evidence type="ECO:0000256" key="3">
    <source>
        <dbReference type="ARBA" id="ARBA00022475"/>
    </source>
</evidence>